<evidence type="ECO:0000313" key="2">
    <source>
        <dbReference type="EMBL" id="CAD7459068.1"/>
    </source>
</evidence>
<protein>
    <submittedName>
        <fullName evidence="2">Uncharacterized protein</fullName>
    </submittedName>
</protein>
<proteinExistence type="predicted"/>
<dbReference type="GO" id="GO:0004497">
    <property type="term" value="F:monooxygenase activity"/>
    <property type="evidence" value="ECO:0007669"/>
    <property type="project" value="UniProtKB-KW"/>
</dbReference>
<dbReference type="AlphaFoldDB" id="A0A7R9IIK3"/>
<dbReference type="SUPFAM" id="SSF48264">
    <property type="entry name" value="Cytochrome P450"/>
    <property type="match status" value="1"/>
</dbReference>
<dbReference type="GO" id="GO:0005506">
    <property type="term" value="F:iron ion binding"/>
    <property type="evidence" value="ECO:0007669"/>
    <property type="project" value="InterPro"/>
</dbReference>
<dbReference type="EMBL" id="OE002632">
    <property type="protein sequence ID" value="CAD7459068.1"/>
    <property type="molecule type" value="Genomic_DNA"/>
</dbReference>
<name>A0A7R9IIK3_9NEOP</name>
<dbReference type="GO" id="GO:0020037">
    <property type="term" value="F:heme binding"/>
    <property type="evidence" value="ECO:0007669"/>
    <property type="project" value="InterPro"/>
</dbReference>
<organism evidence="2">
    <name type="scientific">Timema tahoe</name>
    <dbReference type="NCBI Taxonomy" id="61484"/>
    <lineage>
        <taxon>Eukaryota</taxon>
        <taxon>Metazoa</taxon>
        <taxon>Ecdysozoa</taxon>
        <taxon>Arthropoda</taxon>
        <taxon>Hexapoda</taxon>
        <taxon>Insecta</taxon>
        <taxon>Pterygota</taxon>
        <taxon>Neoptera</taxon>
        <taxon>Polyneoptera</taxon>
        <taxon>Phasmatodea</taxon>
        <taxon>Timematodea</taxon>
        <taxon>Timematoidea</taxon>
        <taxon>Timematidae</taxon>
        <taxon>Timema</taxon>
    </lineage>
</organism>
<dbReference type="GO" id="GO:0016705">
    <property type="term" value="F:oxidoreductase activity, acting on paired donors, with incorporation or reduction of molecular oxygen"/>
    <property type="evidence" value="ECO:0007669"/>
    <property type="project" value="InterPro"/>
</dbReference>
<keyword evidence="1" id="KW-0560">Oxidoreductase</keyword>
<evidence type="ECO:0000256" key="1">
    <source>
        <dbReference type="ARBA" id="ARBA00023033"/>
    </source>
</evidence>
<gene>
    <name evidence="2" type="ORF">TTEB3V08_LOCUS7036</name>
</gene>
<reference evidence="2" key="1">
    <citation type="submission" date="2020-11" db="EMBL/GenBank/DDBJ databases">
        <authorList>
            <person name="Tran Van P."/>
        </authorList>
    </citation>
    <scope>NUCLEOTIDE SEQUENCE</scope>
</reference>
<keyword evidence="1" id="KW-0503">Monooxygenase</keyword>
<accession>A0A7R9IIK3</accession>
<sequence length="185" mass="20641">MVKNILVKDFEYFSDRHTSADESADPLVVNRPVEVKEVVVRSPTDVITKCLFSIEGHLVVSLGKRFGLISAMTTLVHLLVHFEVSPCEATPVPMVLSPKVLLLRSLNPIPLVFKEAELPRDLLEIRVVGRLGSIVATLREFARYYNASILSDCQEICQRASVAMTTTLHGLDEHVTSLHSPLRLR</sequence>
<dbReference type="InterPro" id="IPR036396">
    <property type="entry name" value="Cyt_P450_sf"/>
</dbReference>